<name>A9NMH0_PICSI</name>
<proteinExistence type="evidence at transcript level"/>
<accession>A9NMH0</accession>
<sequence length="50" mass="5864">MMHIPLYSAWNFAGMDVQLGQTYVHVGHEDGRVINICFTKIIFFSMKFLR</sequence>
<dbReference type="AlphaFoldDB" id="A9NMH0"/>
<reference evidence="1" key="1">
    <citation type="journal article" date="2008" name="BMC Genomics">
        <title>A conifer genomics resource of 200,000 spruce (Picea spp.) ESTs and 6,464 high-quality, sequence-finished full-length cDNAs for Sitka spruce (Picea sitchensis).</title>
        <authorList>
            <person name="Ralph S.G."/>
            <person name="Chun H.J."/>
            <person name="Kolosova N."/>
            <person name="Cooper D."/>
            <person name="Oddy C."/>
            <person name="Ritland C.E."/>
            <person name="Kirkpatrick R."/>
            <person name="Moore R."/>
            <person name="Barber S."/>
            <person name="Holt R.A."/>
            <person name="Jones S.J."/>
            <person name="Marra M.A."/>
            <person name="Douglas C.J."/>
            <person name="Ritland K."/>
            <person name="Bohlmann J."/>
        </authorList>
    </citation>
    <scope>NUCLEOTIDE SEQUENCE</scope>
    <source>
        <tissue evidence="1">Green portion of the leader tissue</tissue>
    </source>
</reference>
<evidence type="ECO:0000313" key="1">
    <source>
        <dbReference type="EMBL" id="ABK21831.1"/>
    </source>
</evidence>
<organism evidence="1">
    <name type="scientific">Picea sitchensis</name>
    <name type="common">Sitka spruce</name>
    <name type="synonym">Pinus sitchensis</name>
    <dbReference type="NCBI Taxonomy" id="3332"/>
    <lineage>
        <taxon>Eukaryota</taxon>
        <taxon>Viridiplantae</taxon>
        <taxon>Streptophyta</taxon>
        <taxon>Embryophyta</taxon>
        <taxon>Tracheophyta</taxon>
        <taxon>Spermatophyta</taxon>
        <taxon>Pinopsida</taxon>
        <taxon>Pinidae</taxon>
        <taxon>Conifers I</taxon>
        <taxon>Pinales</taxon>
        <taxon>Pinaceae</taxon>
        <taxon>Picea</taxon>
    </lineage>
</organism>
<dbReference type="EMBL" id="EF082474">
    <property type="protein sequence ID" value="ABK21831.1"/>
    <property type="molecule type" value="mRNA"/>
</dbReference>
<protein>
    <submittedName>
        <fullName evidence="1">Uncharacterized protein</fullName>
    </submittedName>
</protein>